<feature type="region of interest" description="Disordered" evidence="2">
    <location>
        <begin position="785"/>
        <end position="852"/>
    </location>
</feature>
<feature type="compositionally biased region" description="Polar residues" evidence="2">
    <location>
        <begin position="658"/>
        <end position="671"/>
    </location>
</feature>
<dbReference type="Proteomes" id="UP000314982">
    <property type="component" value="Unassembled WGS sequence"/>
</dbReference>
<name>A0A4W5KDY4_9TELE</name>
<feature type="domain" description="Niban 1/2/3" evidence="3">
    <location>
        <begin position="246"/>
        <end position="409"/>
    </location>
</feature>
<dbReference type="PANTHER" id="PTHR14392:SF3">
    <property type="entry name" value="PROTEIN NIBAN 1"/>
    <property type="match status" value="1"/>
</dbReference>
<evidence type="ECO:0000259" key="3">
    <source>
        <dbReference type="Pfam" id="PF26086"/>
    </source>
</evidence>
<comment type="similarity">
    <text evidence="1">Belongs to the Niban family.</text>
</comment>
<dbReference type="InterPro" id="IPR059060">
    <property type="entry name" value="Niban_1/2/3_dom"/>
</dbReference>
<feature type="compositionally biased region" description="Pro residues" evidence="2">
    <location>
        <begin position="642"/>
        <end position="657"/>
    </location>
</feature>
<keyword evidence="5" id="KW-1185">Reference proteome</keyword>
<accession>A0A4W5KDY4</accession>
<feature type="compositionally biased region" description="Basic and acidic residues" evidence="2">
    <location>
        <begin position="688"/>
        <end position="698"/>
    </location>
</feature>
<evidence type="ECO:0000313" key="5">
    <source>
        <dbReference type="Proteomes" id="UP000314982"/>
    </source>
</evidence>
<dbReference type="CDD" id="cd23949">
    <property type="entry name" value="Niban-like"/>
    <property type="match status" value="1"/>
</dbReference>
<reference evidence="4" key="3">
    <citation type="submission" date="2025-09" db="UniProtKB">
        <authorList>
            <consortium name="Ensembl"/>
        </authorList>
    </citation>
    <scope>IDENTIFICATION</scope>
</reference>
<reference evidence="4" key="2">
    <citation type="submission" date="2025-08" db="UniProtKB">
        <authorList>
            <consortium name="Ensembl"/>
        </authorList>
    </citation>
    <scope>IDENTIFICATION</scope>
</reference>
<evidence type="ECO:0000313" key="4">
    <source>
        <dbReference type="Ensembl" id="ENSHHUP00000008710.1"/>
    </source>
</evidence>
<sequence>MRANHSLECHDNQESFSKGVPARQRLLPTGGVVLTSEEKYTALVDKAFPDPKCLKEETSPPIVVVPSGQFPVYLRLPYRRDAYFSFSQEDRRAAFLSILTGCIRHQNHDPLRRLSCESQAFLKAIHFYREEKGHYESWDMLVGCEEQVLANLVLEELQPSLQTELLARLKGKKAGRKRVWFTTLEAAYDLVQDQLREGLKGLKEECKETARSHEALVRSDMDQIASSRAFLQAKLQASVSDPAVRFCSENVSPYLASILEELMSPVTEGFQGVRLLLEGEMNTLCLDFPEGGGQEGLNQALGQMCQASLEECYQKVEVLTEQLQELRHRFKFSNSVRLIHCTQIDMQQMIENAVYTFKLLLQSSLKDNPSKLTSAMEKAKLRVLKQYDHDSSTVRKRIFHEALVDITLPAIRRNLAPAHKPDLQKLDQYIFADYTNFVQVENVYEDILLNILTIEVDKVVKEAASLRKNNLMVDSTDLQSASQSSLTDSHTPPLPTLTSPAKMDVSGLSRQAERAPSPLVGNFSSSDGRLEVEGGPVVPDMTALSLPVIVVTPQSEAPDPASAPVPLSLPAHILTYTADVSVAEPDTPSPLPDTPSPLPDTPSPLPDMSSAESDCPSGAASTKPDTSLVNHDAPLATITPYDPSPQAPLPVAEPTPQTPEVTDTAKASQPPGTEDKPDTAKASQPPGTEDKPDTDTAKARNSPVSDSVSVCVEALSVMSMILPEATAPSTGQRQRKATDRAVYLTTPAGVKEGVSVPLAVDEKEEEEEHLCKEAENTEANHIGTAPSNAHIETVDSDSVHSDTPPEMKASGTVQTSSSTQARDTEPTYLTQIDLKPTGLETQPGGSEDRATSVTRVTVTESEGVLLACNTLATSPEGATTPLTGPREGVVEAGDRGEALGGVVEAGDSGEALGLQSNTMGMEETVPLDSVKSIRDLMVEVVEVEELIQTCPPGNSTP</sequence>
<dbReference type="InterPro" id="IPR026088">
    <property type="entry name" value="Niban-like"/>
</dbReference>
<dbReference type="GeneTree" id="ENSGT00940000154149"/>
<dbReference type="Pfam" id="PF26086">
    <property type="entry name" value="Niban2"/>
    <property type="match status" value="1"/>
</dbReference>
<protein>
    <submittedName>
        <fullName evidence="4">Niban apoptosis regulator 1b</fullName>
    </submittedName>
</protein>
<evidence type="ECO:0000256" key="1">
    <source>
        <dbReference type="ARBA" id="ARBA00010251"/>
    </source>
</evidence>
<dbReference type="Ensembl" id="ENSHHUT00000008969.1">
    <property type="protein sequence ID" value="ENSHHUP00000008710.1"/>
    <property type="gene ID" value="ENSHHUG00000005285.1"/>
</dbReference>
<feature type="region of interest" description="Disordered" evidence="2">
    <location>
        <begin position="481"/>
        <end position="536"/>
    </location>
</feature>
<feature type="compositionally biased region" description="Polar residues" evidence="2">
    <location>
        <begin position="619"/>
        <end position="629"/>
    </location>
</feature>
<proteinExistence type="inferred from homology"/>
<dbReference type="PANTHER" id="PTHR14392">
    <property type="entry name" value="NIBAN FAMILY MEMBER"/>
    <property type="match status" value="1"/>
</dbReference>
<feature type="compositionally biased region" description="Low complexity" evidence="2">
    <location>
        <begin position="484"/>
        <end position="500"/>
    </location>
</feature>
<dbReference type="Pfam" id="PF26089">
    <property type="entry name" value="PH_Niban2"/>
    <property type="match status" value="1"/>
</dbReference>
<feature type="region of interest" description="Disordered" evidence="2">
    <location>
        <begin position="582"/>
        <end position="708"/>
    </location>
</feature>
<feature type="compositionally biased region" description="Polar residues" evidence="2">
    <location>
        <begin position="811"/>
        <end position="821"/>
    </location>
</feature>
<reference evidence="5" key="1">
    <citation type="submission" date="2018-06" db="EMBL/GenBank/DDBJ databases">
        <title>Genome assembly of Danube salmon.</title>
        <authorList>
            <person name="Macqueen D.J."/>
            <person name="Gundappa M.K."/>
        </authorList>
    </citation>
    <scope>NUCLEOTIDE SEQUENCE [LARGE SCALE GENOMIC DNA]</scope>
</reference>
<dbReference type="AlphaFoldDB" id="A0A4W5KDY4"/>
<organism evidence="4 5">
    <name type="scientific">Hucho hucho</name>
    <name type="common">huchen</name>
    <dbReference type="NCBI Taxonomy" id="62062"/>
    <lineage>
        <taxon>Eukaryota</taxon>
        <taxon>Metazoa</taxon>
        <taxon>Chordata</taxon>
        <taxon>Craniata</taxon>
        <taxon>Vertebrata</taxon>
        <taxon>Euteleostomi</taxon>
        <taxon>Actinopterygii</taxon>
        <taxon>Neopterygii</taxon>
        <taxon>Teleostei</taxon>
        <taxon>Protacanthopterygii</taxon>
        <taxon>Salmoniformes</taxon>
        <taxon>Salmonidae</taxon>
        <taxon>Salmoninae</taxon>
        <taxon>Hucho</taxon>
    </lineage>
</organism>
<evidence type="ECO:0000256" key="2">
    <source>
        <dbReference type="SAM" id="MobiDB-lite"/>
    </source>
</evidence>
<feature type="compositionally biased region" description="Pro residues" evidence="2">
    <location>
        <begin position="587"/>
        <end position="605"/>
    </location>
</feature>